<evidence type="ECO:0000256" key="2">
    <source>
        <dbReference type="ARBA" id="ARBA00009560"/>
    </source>
</evidence>
<comment type="similarity">
    <text evidence="2">Belongs to the DNA polymerase epsilon subunit B family.</text>
</comment>
<evidence type="ECO:0000256" key="6">
    <source>
        <dbReference type="ARBA" id="ARBA00032930"/>
    </source>
</evidence>
<evidence type="ECO:0000313" key="10">
    <source>
        <dbReference type="RefSeq" id="XP_022592562.2"/>
    </source>
</evidence>
<feature type="region of interest" description="Disordered" evidence="7">
    <location>
        <begin position="256"/>
        <end position="277"/>
    </location>
</feature>
<organism evidence="9 10">
    <name type="scientific">Cyclospora cayetanensis</name>
    <dbReference type="NCBI Taxonomy" id="88456"/>
    <lineage>
        <taxon>Eukaryota</taxon>
        <taxon>Sar</taxon>
        <taxon>Alveolata</taxon>
        <taxon>Apicomplexa</taxon>
        <taxon>Conoidasida</taxon>
        <taxon>Coccidia</taxon>
        <taxon>Eucoccidiorida</taxon>
        <taxon>Eimeriorina</taxon>
        <taxon>Eimeriidae</taxon>
        <taxon>Cyclospora</taxon>
    </lineage>
</organism>
<comment type="subcellular location">
    <subcellularLocation>
        <location evidence="1">Nucleus</location>
    </subcellularLocation>
</comment>
<dbReference type="InterPro" id="IPR016266">
    <property type="entry name" value="POLE2"/>
</dbReference>
<dbReference type="PANTHER" id="PTHR12708">
    <property type="entry name" value="DNA POLYMERASE EPSILON SUBUNIT B"/>
    <property type="match status" value="1"/>
</dbReference>
<evidence type="ECO:0000259" key="8">
    <source>
        <dbReference type="Pfam" id="PF04042"/>
    </source>
</evidence>
<evidence type="ECO:0000256" key="1">
    <source>
        <dbReference type="ARBA" id="ARBA00004123"/>
    </source>
</evidence>
<dbReference type="Proteomes" id="UP000515125">
    <property type="component" value="Unplaced"/>
</dbReference>
<accession>A0A6P5WDZ8</accession>
<evidence type="ECO:0000256" key="3">
    <source>
        <dbReference type="ARBA" id="ARBA00022705"/>
    </source>
</evidence>
<gene>
    <name evidence="10" type="primary">LOC34617681</name>
</gene>
<dbReference type="GO" id="GO:0042276">
    <property type="term" value="P:error-prone translesion synthesis"/>
    <property type="evidence" value="ECO:0007669"/>
    <property type="project" value="TreeGrafter"/>
</dbReference>
<evidence type="ECO:0000313" key="9">
    <source>
        <dbReference type="Proteomes" id="UP000515125"/>
    </source>
</evidence>
<feature type="compositionally biased region" description="Low complexity" evidence="7">
    <location>
        <begin position="259"/>
        <end position="277"/>
    </location>
</feature>
<keyword evidence="3" id="KW-0235">DNA replication</keyword>
<dbReference type="Pfam" id="PF04042">
    <property type="entry name" value="DNA_pol_E_B"/>
    <property type="match status" value="1"/>
</dbReference>
<proteinExistence type="inferred from homology"/>
<feature type="compositionally biased region" description="Polar residues" evidence="7">
    <location>
        <begin position="675"/>
        <end position="689"/>
    </location>
</feature>
<evidence type="ECO:0000256" key="7">
    <source>
        <dbReference type="SAM" id="MobiDB-lite"/>
    </source>
</evidence>
<feature type="domain" description="DNA polymerase alpha/delta/epsilon subunit B" evidence="8">
    <location>
        <begin position="376"/>
        <end position="599"/>
    </location>
</feature>
<name>A0A6P5WDZ8_9EIME</name>
<dbReference type="GO" id="GO:0003677">
    <property type="term" value="F:DNA binding"/>
    <property type="evidence" value="ECO:0007669"/>
    <property type="project" value="UniProtKB-KW"/>
</dbReference>
<feature type="region of interest" description="Disordered" evidence="7">
    <location>
        <begin position="670"/>
        <end position="696"/>
    </location>
</feature>
<dbReference type="InterPro" id="IPR007185">
    <property type="entry name" value="DNA_pol_a/d/e_bsu"/>
</dbReference>
<dbReference type="OrthoDB" id="10254730at2759"/>
<evidence type="ECO:0000256" key="5">
    <source>
        <dbReference type="ARBA" id="ARBA00023242"/>
    </source>
</evidence>
<dbReference type="GO" id="GO:0006261">
    <property type="term" value="P:DNA-templated DNA replication"/>
    <property type="evidence" value="ECO:0007669"/>
    <property type="project" value="InterPro"/>
</dbReference>
<dbReference type="GeneID" id="34617681"/>
<keyword evidence="9" id="KW-1185">Reference proteome</keyword>
<dbReference type="RefSeq" id="XP_022592562.2">
    <property type="nucleotide sequence ID" value="XM_022731041.2"/>
</dbReference>
<evidence type="ECO:0000256" key="4">
    <source>
        <dbReference type="ARBA" id="ARBA00023125"/>
    </source>
</evidence>
<dbReference type="AlphaFoldDB" id="A0A6P5WDZ8"/>
<keyword evidence="5" id="KW-0539">Nucleus</keyword>
<sequence length="696" mass="75981">MHALEEPPDMAAAFSVAAAKLFGVYAGSLHAGGWLIDTATSRRLPAAAAAAAAAEATAAQAVFVLDAFRDIPEYQFDEPRQRFQLLPVPKIKSVSSLGRLLCKPEGSSHVFVRRFSVILQRCRETRLFTFNKRHASLDLGHPTDRTLVTLVDSASRATQLPQTLLGCLGADSNRDLFLEGVCTSVKLRIDPQCAVGLGLFCEGHVVLVEGHFPSDRAPFLVSGVAHLPRVSGEDPFYTNTRQRLRRLEKAAARGYLGDTSNSNRSSAATCSSSSNGSSCLLPKGLSVNPTESLSAFFGPSMSAEETASLSLREELEADARAERQALLACGADSDLVRRLTDFIEIQKSTAHTPAAAGIAGKALATVATPSSTQWCILSQVNLADSRDTKMIETLFTVAVAEAEETGEPLPAGFIFLGDFEGTDLKDDKEGGTIKEGLSRLFLLLSTKFRQLATHCYFVFVPGPNDPCFAREALPRLPISPVYTQQFVQQMQQQFKGSKDRIFFSTSPCRIRHLNCLMTFFRHDIYASLSSECLLTGGLDENNDIKQNLHKIVLNTIMGQAHLCPCRADHRLAKPRDASLSLMPTPNLLFLCDTSSPPFTHTDTDHPEDLIVCNAEFGPVQRSKVRERLFSRLKQATVPKTIDVVAAFSSRASLPKNHDHLLTYEKIRSDMKDTSSGRQAKSLTKESWTGPTEAAAF</sequence>
<keyword evidence="4" id="KW-0238">DNA-binding</keyword>
<reference evidence="10" key="1">
    <citation type="submission" date="2025-08" db="UniProtKB">
        <authorList>
            <consortium name="RefSeq"/>
        </authorList>
    </citation>
    <scope>IDENTIFICATION</scope>
</reference>
<dbReference type="GO" id="GO:0008622">
    <property type="term" value="C:epsilon DNA polymerase complex"/>
    <property type="evidence" value="ECO:0007669"/>
    <property type="project" value="InterPro"/>
</dbReference>
<dbReference type="PANTHER" id="PTHR12708:SF0">
    <property type="entry name" value="DNA POLYMERASE EPSILON SUBUNIT 2"/>
    <property type="match status" value="1"/>
</dbReference>
<protein>
    <recommendedName>
        <fullName evidence="6">DNA polymerase II subunit 2</fullName>
    </recommendedName>
</protein>